<reference evidence="1 4" key="1">
    <citation type="submission" date="2015-06" db="EMBL/GenBank/DDBJ databases">
        <title>Genome sequence of Pseudoalteromonas carrageenovora.</title>
        <authorList>
            <person name="Xie B.-B."/>
            <person name="Rong J.-C."/>
            <person name="Qin Q.-L."/>
            <person name="Zhang Y.-Z."/>
        </authorList>
    </citation>
    <scope>NUCLEOTIDE SEQUENCE [LARGE SCALE GENOMIC DNA]</scope>
    <source>
        <strain evidence="1 4">IAM 12662</strain>
    </source>
</reference>
<evidence type="ECO:0000313" key="2">
    <source>
        <dbReference type="EMBL" id="SOU41672.1"/>
    </source>
</evidence>
<sequence>MGQSLSVKAEHIHALLNNIEALVQSNKADEAKPIMDTLNSELKSWCESDTPPNTQELETIQAVINAISKQAIAAKNESSKAIIKQKKSGKAISAYKSV</sequence>
<accession>A0A2K4XBH8</accession>
<dbReference type="EMBL" id="AQGW01000023">
    <property type="protein sequence ID" value="MBE0383672.1"/>
    <property type="molecule type" value="Genomic_DNA"/>
</dbReference>
<dbReference type="RefSeq" id="WP_104643117.1">
    <property type="nucleotide sequence ID" value="NZ_AQGW01000023.1"/>
</dbReference>
<reference evidence="2 3" key="2">
    <citation type="submission" date="2017-11" db="EMBL/GenBank/DDBJ databases">
        <authorList>
            <person name="Han C.G."/>
        </authorList>
    </citation>
    <scope>NUCLEOTIDE SEQUENCE [LARGE SCALE GENOMIC DNA]</scope>
    <source>
        <strain evidence="3">ATCC 43555</strain>
        <strain evidence="2">ATCC43555</strain>
    </source>
</reference>
<dbReference type="Proteomes" id="UP000238288">
    <property type="component" value="Chromosome PCAR9a"/>
</dbReference>
<dbReference type="GeneID" id="93664356"/>
<proteinExistence type="predicted"/>
<dbReference type="AlphaFoldDB" id="A0A2K4XBH8"/>
<protein>
    <submittedName>
        <fullName evidence="2">Uncharacterized protein</fullName>
    </submittedName>
</protein>
<evidence type="ECO:0000313" key="4">
    <source>
        <dbReference type="Proteomes" id="UP000615003"/>
    </source>
</evidence>
<keyword evidence="4" id="KW-1185">Reference proteome</keyword>
<organism evidence="2 3">
    <name type="scientific">Pseudoalteromonas carrageenovora IAM 12662</name>
    <dbReference type="NCBI Taxonomy" id="1314868"/>
    <lineage>
        <taxon>Bacteria</taxon>
        <taxon>Pseudomonadati</taxon>
        <taxon>Pseudomonadota</taxon>
        <taxon>Gammaproteobacteria</taxon>
        <taxon>Alteromonadales</taxon>
        <taxon>Pseudoalteromonadaceae</taxon>
        <taxon>Pseudoalteromonas</taxon>
    </lineage>
</organism>
<dbReference type="OrthoDB" id="6312263at2"/>
<name>A0A2K4XBH8_PSEVC</name>
<gene>
    <name evidence="2" type="ORF">PCAR9_A30863</name>
    <name evidence="1" type="ORF">PCARR_a1978</name>
</gene>
<dbReference type="Proteomes" id="UP000615003">
    <property type="component" value="Unassembled WGS sequence"/>
</dbReference>
<evidence type="ECO:0000313" key="3">
    <source>
        <dbReference type="Proteomes" id="UP000238288"/>
    </source>
</evidence>
<evidence type="ECO:0000313" key="1">
    <source>
        <dbReference type="EMBL" id="MBE0383672.1"/>
    </source>
</evidence>
<dbReference type="EMBL" id="LT965928">
    <property type="protein sequence ID" value="SOU41672.1"/>
    <property type="molecule type" value="Genomic_DNA"/>
</dbReference>